<dbReference type="EMBL" id="MPUH01000769">
    <property type="protein sequence ID" value="OMJ74182.1"/>
    <property type="molecule type" value="Genomic_DNA"/>
</dbReference>
<comment type="caution">
    <text evidence="3">The sequence shown here is derived from an EMBL/GenBank/DDBJ whole genome shotgun (WGS) entry which is preliminary data.</text>
</comment>
<keyword evidence="4" id="KW-1185">Reference proteome</keyword>
<keyword evidence="1" id="KW-0863">Zinc-finger</keyword>
<gene>
    <name evidence="3" type="ORF">SteCoe_26967</name>
</gene>
<proteinExistence type="predicted"/>
<sequence length="406" mass="47074">MNFESCSYCNNEYNLTNRLPQCFICGRTYCNSCTLYFFNLKGNYFCPACNKFEEISNYDMNIIDELRMVYFCMIHNLPILYSNTEKGFACKACKDEAPNLRYGQFNANDPKIVYEEMIKHNLGTEAKGNIFSIRKTFEEKLKKSKEEKVRKIAEIKKMHKDQKNIIKECLALLEKAERIYFKSDCENQLSLNINLICVLNQEKSKQKSNASLVPESSTEKMYLIDDHIKFYEEKSNWSNLWTGATLYIFFNSFYSNPISSPTVHIKKILRISLNKPLFGGETINNLAGIGFSLPNSKDGKGEYTIKGIYILNQNVLDPIQQNLSPIPVCYDPTQYATYHTLNQQVIFFSGFSYYIEYEYYGSPTYLGVFPSISCPNFSFAEIDSNYSKEYVHTEGQIQYLILHNIS</sequence>
<dbReference type="PROSITE" id="PS50089">
    <property type="entry name" value="ZF_RING_2"/>
    <property type="match status" value="1"/>
</dbReference>
<dbReference type="InterPro" id="IPR013083">
    <property type="entry name" value="Znf_RING/FYVE/PHD"/>
</dbReference>
<reference evidence="3 4" key="1">
    <citation type="submission" date="2016-11" db="EMBL/GenBank/DDBJ databases">
        <title>The macronuclear genome of Stentor coeruleus: a giant cell with tiny introns.</title>
        <authorList>
            <person name="Slabodnick M."/>
            <person name="Ruby J.G."/>
            <person name="Reiff S.B."/>
            <person name="Swart E.C."/>
            <person name="Gosai S."/>
            <person name="Prabakaran S."/>
            <person name="Witkowska E."/>
            <person name="Larue G.E."/>
            <person name="Fisher S."/>
            <person name="Freeman R.M."/>
            <person name="Gunawardena J."/>
            <person name="Chu W."/>
            <person name="Stover N.A."/>
            <person name="Gregory B.D."/>
            <person name="Nowacki M."/>
            <person name="Derisi J."/>
            <person name="Roy S.W."/>
            <person name="Marshall W.F."/>
            <person name="Sood P."/>
        </authorList>
    </citation>
    <scope>NUCLEOTIDE SEQUENCE [LARGE SCALE GENOMIC DNA]</scope>
    <source>
        <strain evidence="3">WM001</strain>
    </source>
</reference>
<dbReference type="InterPro" id="IPR011011">
    <property type="entry name" value="Znf_FYVE_PHD"/>
</dbReference>
<accession>A0A1R2BBP0</accession>
<dbReference type="OrthoDB" id="252722at2759"/>
<dbReference type="CDD" id="cd15489">
    <property type="entry name" value="PHD_SF"/>
    <property type="match status" value="1"/>
</dbReference>
<dbReference type="GO" id="GO:0008270">
    <property type="term" value="F:zinc ion binding"/>
    <property type="evidence" value="ECO:0007669"/>
    <property type="project" value="UniProtKB-KW"/>
</dbReference>
<dbReference type="InterPro" id="IPR001841">
    <property type="entry name" value="Znf_RING"/>
</dbReference>
<evidence type="ECO:0000256" key="1">
    <source>
        <dbReference type="PROSITE-ProRule" id="PRU00175"/>
    </source>
</evidence>
<dbReference type="SUPFAM" id="SSF57903">
    <property type="entry name" value="FYVE/PHD zinc finger"/>
    <property type="match status" value="1"/>
</dbReference>
<protein>
    <recommendedName>
        <fullName evidence="2">RING-type domain-containing protein</fullName>
    </recommendedName>
</protein>
<keyword evidence="1" id="KW-0479">Metal-binding</keyword>
<dbReference type="AlphaFoldDB" id="A0A1R2BBP0"/>
<dbReference type="Proteomes" id="UP000187209">
    <property type="component" value="Unassembled WGS sequence"/>
</dbReference>
<keyword evidence="1" id="KW-0862">Zinc</keyword>
<evidence type="ECO:0000259" key="2">
    <source>
        <dbReference type="PROSITE" id="PS50089"/>
    </source>
</evidence>
<evidence type="ECO:0000313" key="4">
    <source>
        <dbReference type="Proteomes" id="UP000187209"/>
    </source>
</evidence>
<name>A0A1R2BBP0_9CILI</name>
<feature type="domain" description="RING-type" evidence="2">
    <location>
        <begin position="6"/>
        <end position="50"/>
    </location>
</feature>
<evidence type="ECO:0000313" key="3">
    <source>
        <dbReference type="EMBL" id="OMJ74182.1"/>
    </source>
</evidence>
<dbReference type="Gene3D" id="3.30.40.10">
    <property type="entry name" value="Zinc/RING finger domain, C3HC4 (zinc finger)"/>
    <property type="match status" value="1"/>
</dbReference>
<organism evidence="3 4">
    <name type="scientific">Stentor coeruleus</name>
    <dbReference type="NCBI Taxonomy" id="5963"/>
    <lineage>
        <taxon>Eukaryota</taxon>
        <taxon>Sar</taxon>
        <taxon>Alveolata</taxon>
        <taxon>Ciliophora</taxon>
        <taxon>Postciliodesmatophora</taxon>
        <taxon>Heterotrichea</taxon>
        <taxon>Heterotrichida</taxon>
        <taxon>Stentoridae</taxon>
        <taxon>Stentor</taxon>
    </lineage>
</organism>